<keyword evidence="3 8" id="KW-0479">Metal-binding</keyword>
<dbReference type="InterPro" id="IPR009078">
    <property type="entry name" value="Ferritin-like_SF"/>
</dbReference>
<dbReference type="InterPro" id="IPR014034">
    <property type="entry name" value="Ferritin_CS"/>
</dbReference>
<evidence type="ECO:0000313" key="11">
    <source>
        <dbReference type="Proteomes" id="UP000826234"/>
    </source>
</evidence>
<dbReference type="InterPro" id="IPR012347">
    <property type="entry name" value="Ferritin-like"/>
</dbReference>
<evidence type="ECO:0000256" key="8">
    <source>
        <dbReference type="RuleBase" id="RU361145"/>
    </source>
</evidence>
<dbReference type="PANTHER" id="PTHR11431">
    <property type="entry name" value="FERRITIN"/>
    <property type="match status" value="1"/>
</dbReference>
<keyword evidence="11" id="KW-1185">Reference proteome</keyword>
<dbReference type="SUPFAM" id="SSF47240">
    <property type="entry name" value="Ferritin-like"/>
    <property type="match status" value="1"/>
</dbReference>
<dbReference type="InterPro" id="IPR001519">
    <property type="entry name" value="Ferritin"/>
</dbReference>
<feature type="domain" description="Ferritin-like diiron" evidence="9">
    <location>
        <begin position="18"/>
        <end position="167"/>
    </location>
</feature>
<protein>
    <recommendedName>
        <fullName evidence="8">Ferritin</fullName>
    </recommendedName>
</protein>
<accession>A0ABQ7TA47</accession>
<dbReference type="Pfam" id="PF00210">
    <property type="entry name" value="Ferritin"/>
    <property type="match status" value="1"/>
</dbReference>
<dbReference type="PROSITE" id="PS00204">
    <property type="entry name" value="FERRITIN_2"/>
    <property type="match status" value="1"/>
</dbReference>
<keyword evidence="2 8" id="KW-0409">Iron storage</keyword>
<evidence type="ECO:0000256" key="3">
    <source>
        <dbReference type="ARBA" id="ARBA00022723"/>
    </source>
</evidence>
<gene>
    <name evidence="10" type="ORF">JD844_001583</name>
</gene>
<evidence type="ECO:0000313" key="10">
    <source>
        <dbReference type="EMBL" id="KAH0626538.1"/>
    </source>
</evidence>
<dbReference type="Proteomes" id="UP000826234">
    <property type="component" value="Unassembled WGS sequence"/>
</dbReference>
<dbReference type="PANTHER" id="PTHR11431:SF54">
    <property type="entry name" value="FERRITIN"/>
    <property type="match status" value="1"/>
</dbReference>
<dbReference type="EMBL" id="JAIPUX010000521">
    <property type="protein sequence ID" value="KAH0626538.1"/>
    <property type="molecule type" value="Genomic_DNA"/>
</dbReference>
<proteinExistence type="inferred from homology"/>
<dbReference type="Gene3D" id="1.20.1260.10">
    <property type="match status" value="1"/>
</dbReference>
<dbReference type="CDD" id="cd01056">
    <property type="entry name" value="Euk_Ferritin"/>
    <property type="match status" value="1"/>
</dbReference>
<comment type="catalytic activity">
    <reaction evidence="7">
        <text>4 Fe(2+) + O2 + 4 H(+) = 4 Fe(3+) + 2 H2O</text>
        <dbReference type="Rhea" id="RHEA:11148"/>
        <dbReference type="ChEBI" id="CHEBI:15377"/>
        <dbReference type="ChEBI" id="CHEBI:15378"/>
        <dbReference type="ChEBI" id="CHEBI:15379"/>
        <dbReference type="ChEBI" id="CHEBI:29033"/>
        <dbReference type="ChEBI" id="CHEBI:29034"/>
        <dbReference type="EC" id="1.16.3.1"/>
    </reaction>
</comment>
<keyword evidence="5 8" id="KW-0408">Iron</keyword>
<evidence type="ECO:0000259" key="9">
    <source>
        <dbReference type="PROSITE" id="PS50905"/>
    </source>
</evidence>
<dbReference type="InterPro" id="IPR008331">
    <property type="entry name" value="Ferritin_DPS_dom"/>
</dbReference>
<comment type="function">
    <text evidence="8">Stores iron in a soluble, non-toxic, readily available form. Important for iron homeostasis. Iron is taken up in the ferrous form and deposited as ferric hydroxides after oxidation.</text>
</comment>
<name>A0ABQ7TA47_PHRPL</name>
<reference evidence="10 11" key="1">
    <citation type="journal article" date="2022" name="Gigascience">
        <title>A chromosome-level genome assembly and annotation of the desert horned lizard, Phrynosoma platyrhinos, provides insight into chromosomal rearrangements among reptiles.</title>
        <authorList>
            <person name="Koochekian N."/>
            <person name="Ascanio A."/>
            <person name="Farleigh K."/>
            <person name="Card D.C."/>
            <person name="Schield D.R."/>
            <person name="Castoe T.A."/>
            <person name="Jezkova T."/>
        </authorList>
    </citation>
    <scope>NUCLEOTIDE SEQUENCE [LARGE SCALE GENOMIC DNA]</scope>
    <source>
        <strain evidence="10">NK-2021</strain>
    </source>
</reference>
<comment type="similarity">
    <text evidence="1 8">Belongs to the ferritin family.</text>
</comment>
<keyword evidence="4" id="KW-0560">Oxidoreductase</keyword>
<dbReference type="InterPro" id="IPR009040">
    <property type="entry name" value="Ferritin-like_diiron"/>
</dbReference>
<evidence type="ECO:0000256" key="4">
    <source>
        <dbReference type="ARBA" id="ARBA00023002"/>
    </source>
</evidence>
<evidence type="ECO:0000256" key="6">
    <source>
        <dbReference type="ARBA" id="ARBA00025111"/>
    </source>
</evidence>
<sequence>RVYFFSTVADLVLSIWNSISRSYCSSCCSLPATNAISDSFYSLPQSSYFDRDDVALQHVAKFFRSQSHEEREHAEKLLKFQSQRGGRVLLQDIKKPEKDAWGTTLDAMEAALQLEKSVNKALLDLHRLASEQGDPHLCDFLETHYLDEQVKAIKVLGDYITNLRRLGSAQGGLGEYLFDKHTLGESSS</sequence>
<comment type="caution">
    <text evidence="10">The sequence shown here is derived from an EMBL/GenBank/DDBJ whole genome shotgun (WGS) entry which is preliminary data.</text>
</comment>
<feature type="non-terminal residue" evidence="10">
    <location>
        <position position="1"/>
    </location>
</feature>
<evidence type="ECO:0000256" key="5">
    <source>
        <dbReference type="ARBA" id="ARBA00023004"/>
    </source>
</evidence>
<dbReference type="PROSITE" id="PS50905">
    <property type="entry name" value="FERRITIN_LIKE"/>
    <property type="match status" value="1"/>
</dbReference>
<comment type="function">
    <text evidence="6">Stores iron in a soluble, non-toxic, readily available form. Important for iron homeostasis. Has ferroxidase activity. Iron is taken up in the ferrous form and deposited as ferric hydroxides after oxidation.</text>
</comment>
<evidence type="ECO:0000256" key="2">
    <source>
        <dbReference type="ARBA" id="ARBA00022434"/>
    </source>
</evidence>
<evidence type="ECO:0000256" key="7">
    <source>
        <dbReference type="ARBA" id="ARBA00047990"/>
    </source>
</evidence>
<organism evidence="10 11">
    <name type="scientific">Phrynosoma platyrhinos</name>
    <name type="common">Desert horned lizard</name>
    <dbReference type="NCBI Taxonomy" id="52577"/>
    <lineage>
        <taxon>Eukaryota</taxon>
        <taxon>Metazoa</taxon>
        <taxon>Chordata</taxon>
        <taxon>Craniata</taxon>
        <taxon>Vertebrata</taxon>
        <taxon>Euteleostomi</taxon>
        <taxon>Lepidosauria</taxon>
        <taxon>Squamata</taxon>
        <taxon>Bifurcata</taxon>
        <taxon>Unidentata</taxon>
        <taxon>Episquamata</taxon>
        <taxon>Toxicofera</taxon>
        <taxon>Iguania</taxon>
        <taxon>Phrynosomatidae</taxon>
        <taxon>Phrynosomatinae</taxon>
        <taxon>Phrynosoma</taxon>
    </lineage>
</organism>
<evidence type="ECO:0000256" key="1">
    <source>
        <dbReference type="ARBA" id="ARBA00007513"/>
    </source>
</evidence>